<proteinExistence type="predicted"/>
<keyword evidence="4" id="KW-0804">Transcription</keyword>
<comment type="caution">
    <text evidence="8">The sequence shown here is derived from an EMBL/GenBank/DDBJ whole genome shotgun (WGS) entry which is preliminary data.</text>
</comment>
<keyword evidence="2" id="KW-0805">Transcription regulation</keyword>
<accession>A0A9W7C5L7</accession>
<sequence>MSGDYIPHFTFQSPSASPPSSRVPSSPIYKTKEVEQRRKRLQVDTQLPSILALNSPGFFKGVGTNGMGGYKREDDVYGSRPLIASPPTSLHGSYSWLSSPLGTFSPDTTSSNLNVHPFSSPPAPSPSPNSSASLARSLSPPLPSSSPSISSSSQHTLTGSLTSPPSNHFIEPVIHPQSFNSTDHAINEYLNSINKLRNVKTSASLSSPSHHVSTQTSIRNFQNGRFSIRGGTGEGNCTAVKDLNDVLKGTVVVEEIKGGDGEGTKGGRGEKKKRVKQKMTKAKPAKATKKKPKSVIAAAKSKPKLKPKPKLPQPQKPKSIVNAATAAIDAAISTVLSVPPPTQITVPLPPPPTSTSPLPLPPSRLRPLPPPTQTYRGVTQRPSGKWQSQLYHGGKSRYIGVFDNCVEASKAYEIARDKLEEGGTVEDAKLVVKEVMRGRETSNEIRD</sequence>
<evidence type="ECO:0000313" key="8">
    <source>
        <dbReference type="EMBL" id="GMI00412.1"/>
    </source>
</evidence>
<dbReference type="GO" id="GO:0003677">
    <property type="term" value="F:DNA binding"/>
    <property type="evidence" value="ECO:0007669"/>
    <property type="project" value="UniProtKB-KW"/>
</dbReference>
<feature type="compositionally biased region" description="Polar residues" evidence="6">
    <location>
        <begin position="375"/>
        <end position="387"/>
    </location>
</feature>
<evidence type="ECO:0000256" key="3">
    <source>
        <dbReference type="ARBA" id="ARBA00023125"/>
    </source>
</evidence>
<feature type="compositionally biased region" description="Low complexity" evidence="6">
    <location>
        <begin position="13"/>
        <end position="26"/>
    </location>
</feature>
<dbReference type="GO" id="GO:0003700">
    <property type="term" value="F:DNA-binding transcription factor activity"/>
    <property type="evidence" value="ECO:0007669"/>
    <property type="project" value="InterPro"/>
</dbReference>
<keyword evidence="3" id="KW-0238">DNA-binding</keyword>
<dbReference type="SUPFAM" id="SSF54171">
    <property type="entry name" value="DNA-binding domain"/>
    <property type="match status" value="1"/>
</dbReference>
<name>A0A9W7C5L7_9STRA</name>
<dbReference type="Proteomes" id="UP001165085">
    <property type="component" value="Unassembled WGS sequence"/>
</dbReference>
<keyword evidence="9" id="KW-1185">Reference proteome</keyword>
<feature type="domain" description="AP2/ERF" evidence="7">
    <location>
        <begin position="374"/>
        <end position="429"/>
    </location>
</feature>
<dbReference type="Gene3D" id="3.30.730.10">
    <property type="entry name" value="AP2/ERF domain"/>
    <property type="match status" value="1"/>
</dbReference>
<dbReference type="GO" id="GO:0005634">
    <property type="term" value="C:nucleus"/>
    <property type="evidence" value="ECO:0007669"/>
    <property type="project" value="UniProtKB-SubCell"/>
</dbReference>
<evidence type="ECO:0000256" key="5">
    <source>
        <dbReference type="ARBA" id="ARBA00023242"/>
    </source>
</evidence>
<keyword evidence="5" id="KW-0539">Nucleus</keyword>
<comment type="subcellular location">
    <subcellularLocation>
        <location evidence="1">Nucleus</location>
    </subcellularLocation>
</comment>
<evidence type="ECO:0000256" key="6">
    <source>
        <dbReference type="SAM" id="MobiDB-lite"/>
    </source>
</evidence>
<evidence type="ECO:0000313" key="9">
    <source>
        <dbReference type="Proteomes" id="UP001165085"/>
    </source>
</evidence>
<feature type="compositionally biased region" description="Polar residues" evidence="6">
    <location>
        <begin position="154"/>
        <end position="166"/>
    </location>
</feature>
<feature type="region of interest" description="Disordered" evidence="6">
    <location>
        <begin position="1"/>
        <end position="26"/>
    </location>
</feature>
<gene>
    <name evidence="8" type="ORF">TrST_g13363</name>
</gene>
<evidence type="ECO:0000256" key="2">
    <source>
        <dbReference type="ARBA" id="ARBA00023015"/>
    </source>
</evidence>
<dbReference type="SMART" id="SM00380">
    <property type="entry name" value="AP2"/>
    <property type="match status" value="1"/>
</dbReference>
<evidence type="ECO:0000256" key="4">
    <source>
        <dbReference type="ARBA" id="ARBA00023163"/>
    </source>
</evidence>
<feature type="compositionally biased region" description="Basic and acidic residues" evidence="6">
    <location>
        <begin position="257"/>
        <end position="269"/>
    </location>
</feature>
<dbReference type="InterPro" id="IPR016177">
    <property type="entry name" value="DNA-bd_dom_sf"/>
</dbReference>
<evidence type="ECO:0000256" key="1">
    <source>
        <dbReference type="ARBA" id="ARBA00004123"/>
    </source>
</evidence>
<dbReference type="OrthoDB" id="49610at2759"/>
<feature type="compositionally biased region" description="Basic residues" evidence="6">
    <location>
        <begin position="270"/>
        <end position="293"/>
    </location>
</feature>
<reference evidence="9" key="1">
    <citation type="journal article" date="2023" name="Commun. Biol.">
        <title>Genome analysis of Parmales, the sister group of diatoms, reveals the evolutionary specialization of diatoms from phago-mixotrophs to photoautotrophs.</title>
        <authorList>
            <person name="Ban H."/>
            <person name="Sato S."/>
            <person name="Yoshikawa S."/>
            <person name="Yamada K."/>
            <person name="Nakamura Y."/>
            <person name="Ichinomiya M."/>
            <person name="Sato N."/>
            <person name="Blanc-Mathieu R."/>
            <person name="Endo H."/>
            <person name="Kuwata A."/>
            <person name="Ogata H."/>
        </authorList>
    </citation>
    <scope>NUCLEOTIDE SEQUENCE [LARGE SCALE GENOMIC DNA]</scope>
    <source>
        <strain evidence="9">NIES 3701</strain>
    </source>
</reference>
<feature type="compositionally biased region" description="Pro residues" evidence="6">
    <location>
        <begin position="344"/>
        <end position="372"/>
    </location>
</feature>
<feature type="region of interest" description="Disordered" evidence="6">
    <location>
        <begin position="344"/>
        <end position="387"/>
    </location>
</feature>
<organism evidence="8 9">
    <name type="scientific">Triparma strigata</name>
    <dbReference type="NCBI Taxonomy" id="1606541"/>
    <lineage>
        <taxon>Eukaryota</taxon>
        <taxon>Sar</taxon>
        <taxon>Stramenopiles</taxon>
        <taxon>Ochrophyta</taxon>
        <taxon>Bolidophyceae</taxon>
        <taxon>Parmales</taxon>
        <taxon>Triparmaceae</taxon>
        <taxon>Triparma</taxon>
    </lineage>
</organism>
<dbReference type="InterPro" id="IPR036955">
    <property type="entry name" value="AP2/ERF_dom_sf"/>
</dbReference>
<dbReference type="AlphaFoldDB" id="A0A9W7C5L7"/>
<evidence type="ECO:0000259" key="7">
    <source>
        <dbReference type="PROSITE" id="PS51032"/>
    </source>
</evidence>
<dbReference type="PROSITE" id="PS51032">
    <property type="entry name" value="AP2_ERF"/>
    <property type="match status" value="1"/>
</dbReference>
<feature type="compositionally biased region" description="Low complexity" evidence="6">
    <location>
        <begin position="128"/>
        <end position="153"/>
    </location>
</feature>
<dbReference type="EMBL" id="BRXY01000569">
    <property type="protein sequence ID" value="GMI00412.1"/>
    <property type="molecule type" value="Genomic_DNA"/>
</dbReference>
<dbReference type="InterPro" id="IPR001471">
    <property type="entry name" value="AP2/ERF_dom"/>
</dbReference>
<feature type="region of interest" description="Disordered" evidence="6">
    <location>
        <begin position="257"/>
        <end position="319"/>
    </location>
</feature>
<feature type="region of interest" description="Disordered" evidence="6">
    <location>
        <begin position="112"/>
        <end position="173"/>
    </location>
</feature>
<protein>
    <recommendedName>
        <fullName evidence="7">AP2/ERF domain-containing protein</fullName>
    </recommendedName>
</protein>